<sequence length="96" mass="10994">MTEYNTYTDEDRQRYFTRINKTLTFISRFCKHKQLSFGGKCEGFANVQVGTVRCLTLQTIAHTSGVKDEGLSTMFALSCVSLLRAVDWFEALRLNL</sequence>
<dbReference type="InParanoid" id="I1CJQ1"/>
<organism evidence="1 2">
    <name type="scientific">Rhizopus delemar (strain RA 99-880 / ATCC MYA-4621 / FGSC 9543 / NRRL 43880)</name>
    <name type="common">Mucormycosis agent</name>
    <name type="synonym">Rhizopus arrhizus var. delemar</name>
    <dbReference type="NCBI Taxonomy" id="246409"/>
    <lineage>
        <taxon>Eukaryota</taxon>
        <taxon>Fungi</taxon>
        <taxon>Fungi incertae sedis</taxon>
        <taxon>Mucoromycota</taxon>
        <taxon>Mucoromycotina</taxon>
        <taxon>Mucoromycetes</taxon>
        <taxon>Mucorales</taxon>
        <taxon>Mucorineae</taxon>
        <taxon>Rhizopodaceae</taxon>
        <taxon>Rhizopus</taxon>
    </lineage>
</organism>
<dbReference type="GeneID" id="93620357"/>
<reference evidence="1 2" key="1">
    <citation type="journal article" date="2009" name="PLoS Genet.">
        <title>Genomic analysis of the basal lineage fungus Rhizopus oryzae reveals a whole-genome duplication.</title>
        <authorList>
            <person name="Ma L.-J."/>
            <person name="Ibrahim A.S."/>
            <person name="Skory C."/>
            <person name="Grabherr M.G."/>
            <person name="Burger G."/>
            <person name="Butler M."/>
            <person name="Elias M."/>
            <person name="Idnurm A."/>
            <person name="Lang B.F."/>
            <person name="Sone T."/>
            <person name="Abe A."/>
            <person name="Calvo S.E."/>
            <person name="Corrochano L.M."/>
            <person name="Engels R."/>
            <person name="Fu J."/>
            <person name="Hansberg W."/>
            <person name="Kim J.-M."/>
            <person name="Kodira C.D."/>
            <person name="Koehrsen M.J."/>
            <person name="Liu B."/>
            <person name="Miranda-Saavedra D."/>
            <person name="O'Leary S."/>
            <person name="Ortiz-Castellanos L."/>
            <person name="Poulter R."/>
            <person name="Rodriguez-Romero J."/>
            <person name="Ruiz-Herrera J."/>
            <person name="Shen Y.-Q."/>
            <person name="Zeng Q."/>
            <person name="Galagan J."/>
            <person name="Birren B.W."/>
            <person name="Cuomo C.A."/>
            <person name="Wickes B.L."/>
        </authorList>
    </citation>
    <scope>NUCLEOTIDE SEQUENCE [LARGE SCALE GENOMIC DNA]</scope>
    <source>
        <strain evidence="2">RA 99-880 / ATCC MYA-4621 / FGSC 9543 / NRRL 43880</strain>
    </source>
</reference>
<dbReference type="Proteomes" id="UP000009138">
    <property type="component" value="Unassembled WGS sequence"/>
</dbReference>
<name>I1CJQ1_RHIO9</name>
<evidence type="ECO:0000313" key="2">
    <source>
        <dbReference type="Proteomes" id="UP000009138"/>
    </source>
</evidence>
<protein>
    <submittedName>
        <fullName evidence="1">Uncharacterized protein</fullName>
    </submittedName>
</protein>
<dbReference type="VEuPathDB" id="FungiDB:RO3G_13392"/>
<keyword evidence="2" id="KW-1185">Reference proteome</keyword>
<accession>I1CJQ1</accession>
<evidence type="ECO:0000313" key="1">
    <source>
        <dbReference type="EMBL" id="EIE88681.1"/>
    </source>
</evidence>
<dbReference type="AlphaFoldDB" id="I1CJQ1"/>
<gene>
    <name evidence="1" type="ORF">RO3G_13392</name>
</gene>
<dbReference type="RefSeq" id="XP_067524077.1">
    <property type="nucleotide sequence ID" value="XM_067667976.1"/>
</dbReference>
<proteinExistence type="predicted"/>
<dbReference type="EMBL" id="CH476743">
    <property type="protein sequence ID" value="EIE88681.1"/>
    <property type="molecule type" value="Genomic_DNA"/>
</dbReference>